<dbReference type="InterPro" id="IPR003921">
    <property type="entry name" value="Cell_synth_C"/>
</dbReference>
<feature type="domain" description="Cellulose synthase operon C C-terminal" evidence="10">
    <location>
        <begin position="1030"/>
        <end position="1369"/>
    </location>
</feature>
<dbReference type="Pfam" id="PF14559">
    <property type="entry name" value="TPR_19"/>
    <property type="match status" value="5"/>
</dbReference>
<evidence type="ECO:0000256" key="6">
    <source>
        <dbReference type="ARBA" id="ARBA00022803"/>
    </source>
</evidence>
<dbReference type="PANTHER" id="PTHR45586">
    <property type="entry name" value="TPR REPEAT-CONTAINING PROTEIN PA4667"/>
    <property type="match status" value="1"/>
</dbReference>
<keyword evidence="5" id="KW-0677">Repeat</keyword>
<organism evidence="11 12">
    <name type="scientific">Methylobacterium indicum</name>
    <dbReference type="NCBI Taxonomy" id="1775910"/>
    <lineage>
        <taxon>Bacteria</taxon>
        <taxon>Pseudomonadati</taxon>
        <taxon>Pseudomonadota</taxon>
        <taxon>Alphaproteobacteria</taxon>
        <taxon>Hyphomicrobiales</taxon>
        <taxon>Methylobacteriaceae</taxon>
        <taxon>Methylobacterium</taxon>
    </lineage>
</organism>
<name>A0ABR5HD73_9HYPH</name>
<comment type="pathway">
    <text evidence="2">Glycan metabolism; bacterial cellulose biosynthesis.</text>
</comment>
<dbReference type="Proteomes" id="UP000036471">
    <property type="component" value="Unassembled WGS sequence"/>
</dbReference>
<dbReference type="RefSeq" id="WP_048429912.1">
    <property type="nucleotide sequence ID" value="NZ_JTHF01000207.1"/>
</dbReference>
<evidence type="ECO:0000313" key="12">
    <source>
        <dbReference type="Proteomes" id="UP000036471"/>
    </source>
</evidence>
<evidence type="ECO:0000256" key="1">
    <source>
        <dbReference type="ARBA" id="ARBA00004339"/>
    </source>
</evidence>
<dbReference type="InterPro" id="IPR051012">
    <property type="entry name" value="CellSynth/LPSAsmb/PSIAsmb"/>
</dbReference>
<dbReference type="InterPro" id="IPR019734">
    <property type="entry name" value="TPR_rpt"/>
</dbReference>
<evidence type="ECO:0000256" key="3">
    <source>
        <dbReference type="ARBA" id="ARBA00005886"/>
    </source>
</evidence>
<sequence length="1372" mass="145319">MRPLAIMTDLVRPTQHRAASRAQAAAFAELDERDRPTVQPALPSSATPRRCSCTHPLGQAGLRAVLAASVALSAMLIPSDGARAQALPPAILGGIPAAPGAPVPPPAGSSPAAAETAPAGVPASEAPRTAAAPADPEPSVPEKVLLEQATYWRNQSQPARAIQSLNRILTLNPSAGALSLLAKAQIDAGQTGEARQTLERLRAAYPQDARVAEIEHDLKVGQPDPAKLEEARSLAQQGRSTLAVQAYQQAFNGATPPTRYASEYYQTLGGTSAGFEPAREGLGQIVAVNPRDPRAQLAYARLLSYQEATRDEAIERLTRLAGNASTGEEADRALKQALLWLPDTADSQKVVEAYAARHPNDAQIAEKLGLIRNPPQSPVEVGGQARTTGFEKLEKKLYVEAEQDFSKALSVNAEDADATAGMGFLRLKQGRFEEGRRLLKQALELGPTDAEGIQSALKSTEPVSGGKGVDEAQLREIRAQYAQVSRLTRRGRYAEAEALLRRLGGSDPDWGYYLQMGAIQALSGKTREAEATYRQALAKKPGNAAATIGLAGVLLRQGREREAEALYVKVGDTRALGRMRAERLRSQARGVADPVAQAGLYRAAVQADPTNPWLRLELARALLRQGRGSDARTVMAPVGTDGQDPQGPEAAFYFAVEVKDLDQAAAFAARVPAGKRTPQMVALQQRVAVRAEVAQAAREMNRQAFKTRMLGLAAAPDPTGARVLEISQTLVGLDDRAAAADAVATALATTPAPSLQQRLAYANALAGADRQYDAVKLLDGIDAATLPRDERKAVSATVNGVTAAAADRLRLDGRYADALVQLSRRLEADPDSPALNMALARLYVSRMELGRAVAITQELLARDPADMDVRRAAVSALIAVGDLPRADAVAQEGVQGAPGDARAHMISALVAQALDDRARVMQDLRTARALSRSDGDVRAVAALEDAPAGAASVVPQGARWTSGRDSFRPGPLAEGASGRVPDILGEIGYAQRDSLARRLDRDIADLQDEVAPQMRVGLGFLGRSGEGGLSRLSAITAPIDASFSPGGVGRLRVQVTPTAIDGNTPRGDRLQRFGTNPAQAALGLPNGIAAAQAQEGVGLNLAYSYRSFTVDVGTTPIGFVKTNVVGGIEAAPLLTPELRLRMIAERRAILNSALSYGGARDPATGATWGGVVRNRGYAQMEWAPGRWFVYAGAGGGVVTGERVRDNRFVEAAIGASYGLYIDGPQELRVGLSVPYFDYAQNQNAFTFGSGGYFSPQNYVALQVPVSWRDQPLPDLSYTLSGSIGYQSFAQRSAAVFPNDRGLQALLSASDAGIPAIIPGKRGTGLSYAASAEFEYRLSQAFRVGGRAAFQHAGDYSEGSAVVFGRYLFETIQ</sequence>
<comment type="similarity">
    <text evidence="3">Belongs to the AcsC/BcsC family.</text>
</comment>
<comment type="subcellular location">
    <subcellularLocation>
        <location evidence="1">Cell outer membrane</location>
        <topology evidence="1">Peripheral membrane protein</topology>
    </subcellularLocation>
</comment>
<keyword evidence="6 8" id="KW-0802">TPR repeat</keyword>
<evidence type="ECO:0000256" key="2">
    <source>
        <dbReference type="ARBA" id="ARBA00005186"/>
    </source>
</evidence>
<proteinExistence type="inferred from homology"/>
<evidence type="ECO:0000256" key="4">
    <source>
        <dbReference type="ARBA" id="ARBA00022729"/>
    </source>
</evidence>
<feature type="region of interest" description="Disordered" evidence="9">
    <location>
        <begin position="102"/>
        <end position="139"/>
    </location>
</feature>
<evidence type="ECO:0000256" key="8">
    <source>
        <dbReference type="PROSITE-ProRule" id="PRU00339"/>
    </source>
</evidence>
<keyword evidence="12" id="KW-1185">Reference proteome</keyword>
<dbReference type="InterPro" id="IPR011990">
    <property type="entry name" value="TPR-like_helical_dom_sf"/>
</dbReference>
<keyword evidence="4" id="KW-0732">Signal</keyword>
<evidence type="ECO:0000259" key="10">
    <source>
        <dbReference type="Pfam" id="PF05420"/>
    </source>
</evidence>
<dbReference type="SMART" id="SM00028">
    <property type="entry name" value="TPR"/>
    <property type="match status" value="5"/>
</dbReference>
<feature type="compositionally biased region" description="Low complexity" evidence="9">
    <location>
        <begin position="109"/>
        <end position="134"/>
    </location>
</feature>
<dbReference type="PANTHER" id="PTHR45586:SF1">
    <property type="entry name" value="LIPOPOLYSACCHARIDE ASSEMBLY PROTEIN B"/>
    <property type="match status" value="1"/>
</dbReference>
<protein>
    <recommendedName>
        <fullName evidence="10">Cellulose synthase operon C C-terminal domain-containing protein</fullName>
    </recommendedName>
</protein>
<dbReference type="PRINTS" id="PR01441">
    <property type="entry name" value="CELLSNTHASEC"/>
</dbReference>
<dbReference type="InterPro" id="IPR008410">
    <property type="entry name" value="BCSC_C"/>
</dbReference>
<accession>A0ABR5HD73</accession>
<dbReference type="PROSITE" id="PS50005">
    <property type="entry name" value="TPR"/>
    <property type="match status" value="1"/>
</dbReference>
<feature type="repeat" description="TPR" evidence="8">
    <location>
        <begin position="416"/>
        <end position="449"/>
    </location>
</feature>
<dbReference type="SUPFAM" id="SSF48452">
    <property type="entry name" value="TPR-like"/>
    <property type="match status" value="4"/>
</dbReference>
<keyword evidence="7" id="KW-0135">Cellulose biosynthesis</keyword>
<dbReference type="Gene3D" id="1.25.40.10">
    <property type="entry name" value="Tetratricopeptide repeat domain"/>
    <property type="match status" value="3"/>
</dbReference>
<dbReference type="Pfam" id="PF05420">
    <property type="entry name" value="BCSC_C"/>
    <property type="match status" value="1"/>
</dbReference>
<evidence type="ECO:0000256" key="5">
    <source>
        <dbReference type="ARBA" id="ARBA00022737"/>
    </source>
</evidence>
<evidence type="ECO:0000256" key="7">
    <source>
        <dbReference type="ARBA" id="ARBA00022916"/>
    </source>
</evidence>
<gene>
    <name evidence="11" type="ORF">QR79_12345</name>
</gene>
<evidence type="ECO:0000313" key="11">
    <source>
        <dbReference type="EMBL" id="KMO24048.1"/>
    </source>
</evidence>
<dbReference type="EMBL" id="JTHG01000095">
    <property type="protein sequence ID" value="KMO24048.1"/>
    <property type="molecule type" value="Genomic_DNA"/>
</dbReference>
<reference evidence="11 12" key="1">
    <citation type="submission" date="2014-11" db="EMBL/GenBank/DDBJ databases">
        <title>Comparative genomics of Methylobacterium species.</title>
        <authorList>
            <person name="Chaudhry V."/>
            <person name="Patil P.B."/>
        </authorList>
    </citation>
    <scope>NUCLEOTIDE SEQUENCE [LARGE SCALE GENOMIC DNA]</scope>
    <source>
        <strain evidence="11 12">SE3.6</strain>
    </source>
</reference>
<comment type="caution">
    <text evidence="11">The sequence shown here is derived from an EMBL/GenBank/DDBJ whole genome shotgun (WGS) entry which is preliminary data.</text>
</comment>
<evidence type="ECO:0000256" key="9">
    <source>
        <dbReference type="SAM" id="MobiDB-lite"/>
    </source>
</evidence>